<dbReference type="Gene3D" id="3.40.50.2300">
    <property type="match status" value="1"/>
</dbReference>
<dbReference type="Proteomes" id="UP000295764">
    <property type="component" value="Unassembled WGS sequence"/>
</dbReference>
<keyword evidence="1 6" id="KW-0597">Phosphoprotein</keyword>
<dbReference type="Pfam" id="PF00072">
    <property type="entry name" value="Response_reg"/>
    <property type="match status" value="1"/>
</dbReference>
<dbReference type="SMART" id="SM00862">
    <property type="entry name" value="Trans_reg_C"/>
    <property type="match status" value="1"/>
</dbReference>
<evidence type="ECO:0000256" key="7">
    <source>
        <dbReference type="PROSITE-ProRule" id="PRU01091"/>
    </source>
</evidence>
<dbReference type="InterPro" id="IPR001867">
    <property type="entry name" value="OmpR/PhoB-type_DNA-bd"/>
</dbReference>
<dbReference type="InterPro" id="IPR011006">
    <property type="entry name" value="CheY-like_superfamily"/>
</dbReference>
<dbReference type="PROSITE" id="PS51755">
    <property type="entry name" value="OMPR_PHOB"/>
    <property type="match status" value="1"/>
</dbReference>
<dbReference type="InterPro" id="IPR039420">
    <property type="entry name" value="WalR-like"/>
</dbReference>
<reference evidence="11 12" key="1">
    <citation type="submission" date="2019-03" db="EMBL/GenBank/DDBJ databases">
        <title>Genomic analyses of the natural microbiome of Caenorhabditis elegans.</title>
        <authorList>
            <person name="Samuel B."/>
        </authorList>
    </citation>
    <scope>NUCLEOTIDE SEQUENCE [LARGE SCALE GENOMIC DNA]</scope>
    <source>
        <strain evidence="11 12">JUb65</strain>
    </source>
</reference>
<evidence type="ECO:0000256" key="5">
    <source>
        <dbReference type="ARBA" id="ARBA00023163"/>
    </source>
</evidence>
<dbReference type="InterPro" id="IPR036388">
    <property type="entry name" value="WH-like_DNA-bd_sf"/>
</dbReference>
<dbReference type="Gene3D" id="1.10.10.10">
    <property type="entry name" value="Winged helix-like DNA-binding domain superfamily/Winged helix DNA-binding domain"/>
    <property type="match status" value="1"/>
</dbReference>
<feature type="domain" description="OmpR/PhoB-type" evidence="10">
    <location>
        <begin position="143"/>
        <end position="236"/>
    </location>
</feature>
<dbReference type="GO" id="GO:0000156">
    <property type="term" value="F:phosphorelay response regulator activity"/>
    <property type="evidence" value="ECO:0007669"/>
    <property type="project" value="TreeGrafter"/>
</dbReference>
<dbReference type="SUPFAM" id="SSF52172">
    <property type="entry name" value="CheY-like"/>
    <property type="match status" value="1"/>
</dbReference>
<dbReference type="RefSeq" id="WP_133520381.1">
    <property type="nucleotide sequence ID" value="NZ_SNVW01000009.1"/>
</dbReference>
<feature type="DNA-binding region" description="OmpR/PhoB-type" evidence="7">
    <location>
        <begin position="143"/>
        <end position="236"/>
    </location>
</feature>
<evidence type="ECO:0000256" key="8">
    <source>
        <dbReference type="SAM" id="MobiDB-lite"/>
    </source>
</evidence>
<dbReference type="CDD" id="cd00383">
    <property type="entry name" value="trans_reg_C"/>
    <property type="match status" value="1"/>
</dbReference>
<keyword evidence="2" id="KW-0902">Two-component regulatory system</keyword>
<dbReference type="PANTHER" id="PTHR48111:SF21">
    <property type="entry name" value="DNA-BINDING DUAL MASTER TRANSCRIPTIONAL REGULATOR RPAA"/>
    <property type="match status" value="1"/>
</dbReference>
<keyword evidence="3" id="KW-0805">Transcription regulation</keyword>
<dbReference type="GO" id="GO:0000976">
    <property type="term" value="F:transcription cis-regulatory region binding"/>
    <property type="evidence" value="ECO:0007669"/>
    <property type="project" value="TreeGrafter"/>
</dbReference>
<dbReference type="AlphaFoldDB" id="A0A4R6DGG8"/>
<evidence type="ECO:0000259" key="10">
    <source>
        <dbReference type="PROSITE" id="PS51755"/>
    </source>
</evidence>
<dbReference type="GO" id="GO:0032993">
    <property type="term" value="C:protein-DNA complex"/>
    <property type="evidence" value="ECO:0007669"/>
    <property type="project" value="TreeGrafter"/>
</dbReference>
<proteinExistence type="predicted"/>
<dbReference type="InterPro" id="IPR001789">
    <property type="entry name" value="Sig_transdc_resp-reg_receiver"/>
</dbReference>
<organism evidence="11 12">
    <name type="scientific">Curtobacterium flaccumfaciens</name>
    <dbReference type="NCBI Taxonomy" id="2035"/>
    <lineage>
        <taxon>Bacteria</taxon>
        <taxon>Bacillati</taxon>
        <taxon>Actinomycetota</taxon>
        <taxon>Actinomycetes</taxon>
        <taxon>Micrococcales</taxon>
        <taxon>Microbacteriaceae</taxon>
        <taxon>Curtobacterium</taxon>
    </lineage>
</organism>
<protein>
    <submittedName>
        <fullName evidence="11">DNA-binding response OmpR family regulator</fullName>
    </submittedName>
</protein>
<dbReference type="PANTHER" id="PTHR48111">
    <property type="entry name" value="REGULATOR OF RPOS"/>
    <property type="match status" value="1"/>
</dbReference>
<dbReference type="Gene3D" id="6.10.250.690">
    <property type="match status" value="1"/>
</dbReference>
<evidence type="ECO:0000256" key="4">
    <source>
        <dbReference type="ARBA" id="ARBA00023125"/>
    </source>
</evidence>
<evidence type="ECO:0000313" key="12">
    <source>
        <dbReference type="Proteomes" id="UP000295764"/>
    </source>
</evidence>
<dbReference type="GO" id="GO:0005829">
    <property type="term" value="C:cytosol"/>
    <property type="evidence" value="ECO:0007669"/>
    <property type="project" value="TreeGrafter"/>
</dbReference>
<evidence type="ECO:0000259" key="9">
    <source>
        <dbReference type="PROSITE" id="PS50110"/>
    </source>
</evidence>
<keyword evidence="5" id="KW-0804">Transcription</keyword>
<feature type="region of interest" description="Disordered" evidence="8">
    <location>
        <begin position="1"/>
        <end position="23"/>
    </location>
</feature>
<dbReference type="CDD" id="cd17574">
    <property type="entry name" value="REC_OmpR"/>
    <property type="match status" value="1"/>
</dbReference>
<evidence type="ECO:0000256" key="1">
    <source>
        <dbReference type="ARBA" id="ARBA00022553"/>
    </source>
</evidence>
<comment type="caution">
    <text evidence="11">The sequence shown here is derived from an EMBL/GenBank/DDBJ whole genome shotgun (WGS) entry which is preliminary data.</text>
</comment>
<gene>
    <name evidence="11" type="ORF">EDF64_10941</name>
</gene>
<dbReference type="PROSITE" id="PS50110">
    <property type="entry name" value="RESPONSE_REGULATORY"/>
    <property type="match status" value="1"/>
</dbReference>
<feature type="modified residue" description="4-aspartylphosphate" evidence="6">
    <location>
        <position position="72"/>
    </location>
</feature>
<dbReference type="GO" id="GO:0006355">
    <property type="term" value="P:regulation of DNA-templated transcription"/>
    <property type="evidence" value="ECO:0007669"/>
    <property type="project" value="InterPro"/>
</dbReference>
<dbReference type="Pfam" id="PF00486">
    <property type="entry name" value="Trans_reg_C"/>
    <property type="match status" value="1"/>
</dbReference>
<evidence type="ECO:0000256" key="2">
    <source>
        <dbReference type="ARBA" id="ARBA00023012"/>
    </source>
</evidence>
<evidence type="ECO:0000256" key="6">
    <source>
        <dbReference type="PROSITE-ProRule" id="PRU00169"/>
    </source>
</evidence>
<name>A0A4R6DGG8_9MICO</name>
<dbReference type="OrthoDB" id="5511894at2"/>
<accession>A0A4R6DGG8</accession>
<feature type="domain" description="Response regulatory" evidence="9">
    <location>
        <begin position="23"/>
        <end position="135"/>
    </location>
</feature>
<evidence type="ECO:0000313" key="11">
    <source>
        <dbReference type="EMBL" id="TDN43119.1"/>
    </source>
</evidence>
<evidence type="ECO:0000256" key="3">
    <source>
        <dbReference type="ARBA" id="ARBA00023015"/>
    </source>
</evidence>
<keyword evidence="4 7" id="KW-0238">DNA-binding</keyword>
<dbReference type="SMART" id="SM00448">
    <property type="entry name" value="REC"/>
    <property type="match status" value="1"/>
</dbReference>
<sequence>MTPPSPVHNAPAHSTANGGPSPLVLLAEDDADVRETTQLLLLRRGWRVTPTADGVEALEAVDVELPDVAVVDVAMPRLNGLDLTGRLTALGVPVVLLTARSLPVDEVQGLAAGADDYVTKPFDADVLSARLHAVLRRRRGPATEVTTVGDVRIDVTGRRVDRAGTLVPLSSVEFRVLEALLRNRGAVLSREQVIAMAWDSTWQDPRIVDTNVQRLRRKLGPDVIETVRGFGYRIEVAPS</sequence>
<dbReference type="EMBL" id="SNVW01000009">
    <property type="protein sequence ID" value="TDN43119.1"/>
    <property type="molecule type" value="Genomic_DNA"/>
</dbReference>